<proteinExistence type="predicted"/>
<organism evidence="1 2">
    <name type="scientific">Takifugu rubripes</name>
    <name type="common">Japanese pufferfish</name>
    <name type="synonym">Fugu rubripes</name>
    <dbReference type="NCBI Taxonomy" id="31033"/>
    <lineage>
        <taxon>Eukaryota</taxon>
        <taxon>Metazoa</taxon>
        <taxon>Chordata</taxon>
        <taxon>Craniata</taxon>
        <taxon>Vertebrata</taxon>
        <taxon>Euteleostomi</taxon>
        <taxon>Actinopterygii</taxon>
        <taxon>Neopterygii</taxon>
        <taxon>Teleostei</taxon>
        <taxon>Neoteleostei</taxon>
        <taxon>Acanthomorphata</taxon>
        <taxon>Eupercaria</taxon>
        <taxon>Tetraodontiformes</taxon>
        <taxon>Tetradontoidea</taxon>
        <taxon>Tetraodontidae</taxon>
        <taxon>Takifugu</taxon>
    </lineage>
</organism>
<dbReference type="InterPro" id="IPR045860">
    <property type="entry name" value="Snake_toxin-like_sf"/>
</dbReference>
<reference evidence="1" key="3">
    <citation type="submission" date="2025-09" db="UniProtKB">
        <authorList>
            <consortium name="Ensembl"/>
        </authorList>
    </citation>
    <scope>IDENTIFICATION</scope>
</reference>
<accession>A0A674PEQ5</accession>
<dbReference type="InParanoid" id="A0A674PEQ5"/>
<dbReference type="GeneTree" id="ENSGT01130000281804"/>
<keyword evidence="2" id="KW-1185">Reference proteome</keyword>
<evidence type="ECO:0008006" key="3">
    <source>
        <dbReference type="Google" id="ProtNLM"/>
    </source>
</evidence>
<reference evidence="1" key="2">
    <citation type="submission" date="2025-08" db="UniProtKB">
        <authorList>
            <consortium name="Ensembl"/>
        </authorList>
    </citation>
    <scope>IDENTIFICATION</scope>
</reference>
<dbReference type="SUPFAM" id="SSF57302">
    <property type="entry name" value="Snake toxin-like"/>
    <property type="match status" value="1"/>
</dbReference>
<evidence type="ECO:0000313" key="1">
    <source>
        <dbReference type="Ensembl" id="ENSTRUP00000084155.1"/>
    </source>
</evidence>
<dbReference type="Proteomes" id="UP000005226">
    <property type="component" value="Chromosome 21"/>
</dbReference>
<dbReference type="OMA" id="QCYICAG"/>
<dbReference type="Ensembl" id="ENSTRUT00000081278.1">
    <property type="protein sequence ID" value="ENSTRUP00000084155.1"/>
    <property type="gene ID" value="ENSTRUG00000027858.1"/>
</dbReference>
<reference evidence="1 2" key="1">
    <citation type="journal article" date="2011" name="Genome Biol. Evol.">
        <title>Integration of the genetic map and genome assembly of fugu facilitates insights into distinct features of genome evolution in teleosts and mammals.</title>
        <authorList>
            <person name="Kai W."/>
            <person name="Kikuchi K."/>
            <person name="Tohari S."/>
            <person name="Chew A.K."/>
            <person name="Tay A."/>
            <person name="Fujiwara A."/>
            <person name="Hosoya S."/>
            <person name="Suetake H."/>
            <person name="Naruse K."/>
            <person name="Brenner S."/>
            <person name="Suzuki Y."/>
            <person name="Venkatesh B."/>
        </authorList>
    </citation>
    <scope>NUCLEOTIDE SEQUENCE [LARGE SCALE GENOMIC DNA]</scope>
</reference>
<protein>
    <recommendedName>
        <fullName evidence="3">UPAR/Ly6 domain-containing protein</fullName>
    </recommendedName>
</protein>
<dbReference type="AlphaFoldDB" id="A0A674PEQ5"/>
<name>A0A674PEQ5_TAKRU</name>
<evidence type="ECO:0000313" key="2">
    <source>
        <dbReference type="Proteomes" id="UP000005226"/>
    </source>
</evidence>
<sequence length="83" mass="8748">TCNFGVIVFFYTRNDCQKVDCPAGSDRCASTMVNGVPIKSCFASSGCRDPIKCCEGDLCNGAIPTGSSILLLLLSSAIMTVFL</sequence>